<dbReference type="EMBL" id="CP097966">
    <property type="protein sequence ID" value="URQ63507.1"/>
    <property type="molecule type" value="Genomic_DNA"/>
</dbReference>
<feature type="domain" description="Serine aminopeptidase S33" evidence="1">
    <location>
        <begin position="23"/>
        <end position="285"/>
    </location>
</feature>
<proteinExistence type="predicted"/>
<organism evidence="2 3">
    <name type="scientific">SAR86 cluster bacterium</name>
    <dbReference type="NCBI Taxonomy" id="2030880"/>
    <lineage>
        <taxon>Bacteria</taxon>
        <taxon>Pseudomonadati</taxon>
        <taxon>Pseudomonadota</taxon>
        <taxon>Gammaproteobacteria</taxon>
        <taxon>SAR86 cluster</taxon>
    </lineage>
</organism>
<gene>
    <name evidence="2" type="ORF">M9B40_01755</name>
</gene>
<dbReference type="InterPro" id="IPR029058">
    <property type="entry name" value="AB_hydrolase_fold"/>
</dbReference>
<dbReference type="Proteomes" id="UP001056381">
    <property type="component" value="Chromosome"/>
</dbReference>
<dbReference type="Gene3D" id="3.40.50.1820">
    <property type="entry name" value="alpha/beta hydrolase"/>
    <property type="match status" value="1"/>
</dbReference>
<dbReference type="Pfam" id="PF12146">
    <property type="entry name" value="Hydrolase_4"/>
    <property type="match status" value="1"/>
</dbReference>
<accession>A0A9Q8U0A0</accession>
<dbReference type="InterPro" id="IPR022742">
    <property type="entry name" value="Hydrolase_4"/>
</dbReference>
<keyword evidence="3" id="KW-1185">Reference proteome</keyword>
<name>A0A9Q8U0A0_9GAMM</name>
<dbReference type="PANTHER" id="PTHR11614">
    <property type="entry name" value="PHOSPHOLIPASE-RELATED"/>
    <property type="match status" value="1"/>
</dbReference>
<dbReference type="InterPro" id="IPR051044">
    <property type="entry name" value="MAG_DAG_Lipase"/>
</dbReference>
<evidence type="ECO:0000313" key="2">
    <source>
        <dbReference type="EMBL" id="URQ63507.1"/>
    </source>
</evidence>
<sequence>MKEFSIKGEHGNLRGAKWLQATNPHSTVQIIHGLAEHHKRYDLTAKALNDEGFQVYCNDHLGHGLHVKDGKLRGYLDKSDGFEKVVDQIIELNSLIRKEHPAKKHFLLAHSLGTVICLAVLRKNIHFDGIILSAAFSRNDIEMFLNNLVLWPEYKLSDPKKINSTMEEFTTKKHNSFFKPNRTTHDYISSDNESVDEYIEDELCGFPMTNQFWMDLKNGCRNLWKIDTYKKFNKKIPFFFITGSFDTVNNMGKQAFDMHQKFLELGFSTIFKTYEKSRHEPLTDVEKETVWKDVSNFFKANL</sequence>
<reference evidence="2" key="1">
    <citation type="submission" date="2022-05" db="EMBL/GenBank/DDBJ databases">
        <title>Single-amplified genomics reveal most streamlined microbe among free-living bacteria.</title>
        <authorList>
            <person name="Roda-Garcia J."/>
            <person name="Haro-Moreno J.M."/>
            <person name="Rodriguez-Valera F."/>
            <person name="Almagro-Moreno S."/>
            <person name="Lopez-Perez M."/>
        </authorList>
    </citation>
    <scope>NUCLEOTIDE SEQUENCE</scope>
    <source>
        <strain evidence="2">TMED112-D2-2</strain>
    </source>
</reference>
<dbReference type="AlphaFoldDB" id="A0A9Q8U0A0"/>
<protein>
    <submittedName>
        <fullName evidence="2">Lysophospholipase</fullName>
    </submittedName>
</protein>
<evidence type="ECO:0000313" key="3">
    <source>
        <dbReference type="Proteomes" id="UP001056381"/>
    </source>
</evidence>
<dbReference type="SUPFAM" id="SSF53474">
    <property type="entry name" value="alpha/beta-Hydrolases"/>
    <property type="match status" value="1"/>
</dbReference>
<evidence type="ECO:0000259" key="1">
    <source>
        <dbReference type="Pfam" id="PF12146"/>
    </source>
</evidence>